<dbReference type="Proteomes" id="UP001595683">
    <property type="component" value="Unassembled WGS sequence"/>
</dbReference>
<keyword evidence="2" id="KW-0804">Transcription</keyword>
<dbReference type="RefSeq" id="WP_229815602.1">
    <property type="nucleotide sequence ID" value="NZ_BMZP01000021.1"/>
</dbReference>
<organism evidence="4 5">
    <name type="scientific">Novosphingobium pokkalii</name>
    <dbReference type="NCBI Taxonomy" id="1770194"/>
    <lineage>
        <taxon>Bacteria</taxon>
        <taxon>Pseudomonadati</taxon>
        <taxon>Pseudomonadota</taxon>
        <taxon>Alphaproteobacteria</taxon>
        <taxon>Sphingomonadales</taxon>
        <taxon>Sphingomonadaceae</taxon>
        <taxon>Novosphingobium</taxon>
    </lineage>
</organism>
<name>A0ABV7V8E1_9SPHN</name>
<proteinExistence type="predicted"/>
<dbReference type="EMBL" id="JBHRYE010000051">
    <property type="protein sequence ID" value="MFC3673719.1"/>
    <property type="molecule type" value="Genomic_DNA"/>
</dbReference>
<dbReference type="SUPFAM" id="SSF46689">
    <property type="entry name" value="Homeodomain-like"/>
    <property type="match status" value="1"/>
</dbReference>
<keyword evidence="5" id="KW-1185">Reference proteome</keyword>
<gene>
    <name evidence="4" type="ORF">ACFOOT_20045</name>
</gene>
<accession>A0ABV7V8E1</accession>
<dbReference type="Pfam" id="PF19352">
    <property type="entry name" value="TetR_C_38"/>
    <property type="match status" value="1"/>
</dbReference>
<comment type="caution">
    <text evidence="4">The sequence shown here is derived from an EMBL/GenBank/DDBJ whole genome shotgun (WGS) entry which is preliminary data.</text>
</comment>
<evidence type="ECO:0000256" key="2">
    <source>
        <dbReference type="ARBA" id="ARBA00023163"/>
    </source>
</evidence>
<sequence length="176" mass="19129">MQSAVSLTATAIAQEAETSLATLYVYFGDVSDILFVLAEEASAAITDVLATLEAWDPRGDNTGGARCFLDAYRAYWTRHHAVLVLRNMESDRGDARFADIRKRAGVRIVRALAGKILSGHSGATLTDEQAMARAMVLFAAIERLAVREMLYDDEGPEIQEALHEAQIGILSELVSA</sequence>
<dbReference type="InterPro" id="IPR009057">
    <property type="entry name" value="Homeodomain-like_sf"/>
</dbReference>
<feature type="domain" description="Tetracyclin repressor-like C-terminal" evidence="3">
    <location>
        <begin position="63"/>
        <end position="136"/>
    </location>
</feature>
<protein>
    <recommendedName>
        <fullName evidence="3">Tetracyclin repressor-like C-terminal domain-containing protein</fullName>
    </recommendedName>
</protein>
<evidence type="ECO:0000313" key="5">
    <source>
        <dbReference type="Proteomes" id="UP001595683"/>
    </source>
</evidence>
<evidence type="ECO:0000259" key="3">
    <source>
        <dbReference type="Pfam" id="PF19352"/>
    </source>
</evidence>
<dbReference type="InterPro" id="IPR011075">
    <property type="entry name" value="TetR_C"/>
</dbReference>
<reference evidence="5" key="1">
    <citation type="journal article" date="2019" name="Int. J. Syst. Evol. Microbiol.">
        <title>The Global Catalogue of Microorganisms (GCM) 10K type strain sequencing project: providing services to taxonomists for standard genome sequencing and annotation.</title>
        <authorList>
            <consortium name="The Broad Institute Genomics Platform"/>
            <consortium name="The Broad Institute Genome Sequencing Center for Infectious Disease"/>
            <person name="Wu L."/>
            <person name="Ma J."/>
        </authorList>
    </citation>
    <scope>NUCLEOTIDE SEQUENCE [LARGE SCALE GENOMIC DNA]</scope>
    <source>
        <strain evidence="5">KCTC 42224</strain>
    </source>
</reference>
<keyword evidence="1" id="KW-0805">Transcription regulation</keyword>
<evidence type="ECO:0000256" key="1">
    <source>
        <dbReference type="ARBA" id="ARBA00023015"/>
    </source>
</evidence>
<dbReference type="Gene3D" id="1.10.357.10">
    <property type="entry name" value="Tetracycline Repressor, domain 2"/>
    <property type="match status" value="1"/>
</dbReference>
<evidence type="ECO:0000313" key="4">
    <source>
        <dbReference type="EMBL" id="MFC3673719.1"/>
    </source>
</evidence>